<evidence type="ECO:0000256" key="4">
    <source>
        <dbReference type="ARBA" id="ARBA00022544"/>
    </source>
</evidence>
<dbReference type="KEGG" id="bcoh:BC6307_09280"/>
<comment type="similarity">
    <text evidence="2">Belongs to the amino acid-polyamine-organocation (APC) superfamily. Spore germination protein (SGP) (TC 2.A.3.9) family.</text>
</comment>
<feature type="transmembrane region" description="Helical" evidence="8">
    <location>
        <begin position="333"/>
        <end position="356"/>
    </location>
</feature>
<organism evidence="9 10">
    <name type="scientific">Sutcliffiella cohnii</name>
    <dbReference type="NCBI Taxonomy" id="33932"/>
    <lineage>
        <taxon>Bacteria</taxon>
        <taxon>Bacillati</taxon>
        <taxon>Bacillota</taxon>
        <taxon>Bacilli</taxon>
        <taxon>Bacillales</taxon>
        <taxon>Bacillaceae</taxon>
        <taxon>Sutcliffiella</taxon>
    </lineage>
</organism>
<evidence type="ECO:0000313" key="10">
    <source>
        <dbReference type="Proteomes" id="UP000215224"/>
    </source>
</evidence>
<evidence type="ECO:0000256" key="7">
    <source>
        <dbReference type="ARBA" id="ARBA00023136"/>
    </source>
</evidence>
<evidence type="ECO:0000256" key="1">
    <source>
        <dbReference type="ARBA" id="ARBA00004141"/>
    </source>
</evidence>
<evidence type="ECO:0000256" key="6">
    <source>
        <dbReference type="ARBA" id="ARBA00022989"/>
    </source>
</evidence>
<feature type="transmembrane region" description="Helical" evidence="8">
    <location>
        <begin position="12"/>
        <end position="31"/>
    </location>
</feature>
<sequence length="367" mass="42643">MQKIPVQFQISYFLVAFLIFSAQFGVGALGFQRIIAMSAGYDGWMGVIIAGAFLHFIIWCMYKIFEKSGGEDIVSVHQFVFGKWIGGFLSFLFSLYFTFAAITVLRTYIEVVQVWMFPNLQTWLFALMFMGLVYYIVSAGFRAVTGIAYLGIILPAYLLLTFIIPFEYMNFRHLLPVFDHSVKDILLSAKDMTLTFIGLEALIVFYPFVKNHEKSVRWAHLGVLATTLTYLFMAVLTFSYFSEEKLAKNIWATLSLWKIIELPFVERIEYIGIANWCLIILPNVCIFIWCASRIGKRVFQIKHKKTLLITVIIVFAASLLFEDRKYINDLNNYFGQAGFYVIYVYIPMLWLLVLFAKWRKERKNEKL</sequence>
<protein>
    <submittedName>
        <fullName evidence="9">Spore gernimation protein GerB</fullName>
    </submittedName>
</protein>
<dbReference type="RefSeq" id="WP_066412602.1">
    <property type="nucleotide sequence ID" value="NZ_CP018866.1"/>
</dbReference>
<accession>A0A223KQ42</accession>
<keyword evidence="6 8" id="KW-1133">Transmembrane helix</keyword>
<keyword evidence="5 8" id="KW-0812">Transmembrane</keyword>
<dbReference type="PANTHER" id="PTHR34975">
    <property type="entry name" value="SPORE GERMINATION PROTEIN A2"/>
    <property type="match status" value="1"/>
</dbReference>
<proteinExistence type="inferred from homology"/>
<feature type="transmembrane region" description="Helical" evidence="8">
    <location>
        <begin position="144"/>
        <end position="165"/>
    </location>
</feature>
<dbReference type="STRING" id="1314751.GCA_001591425_00869"/>
<keyword evidence="3" id="KW-0813">Transport</keyword>
<reference evidence="9 10" key="1">
    <citation type="submission" date="2016-12" db="EMBL/GenBank/DDBJ databases">
        <title>The whole genome sequencing and assembly of Bacillus cohnii DSM 6307T strain.</title>
        <authorList>
            <person name="Lee Y.-J."/>
            <person name="Yi H."/>
            <person name="Bahn Y.-S."/>
            <person name="Kim J.F."/>
            <person name="Lee D.-W."/>
        </authorList>
    </citation>
    <scope>NUCLEOTIDE SEQUENCE [LARGE SCALE GENOMIC DNA]</scope>
    <source>
        <strain evidence="9 10">DSM 6307</strain>
    </source>
</reference>
<feature type="transmembrane region" description="Helical" evidence="8">
    <location>
        <begin position="306"/>
        <end position="321"/>
    </location>
</feature>
<dbReference type="InterPro" id="IPR004761">
    <property type="entry name" value="Spore_GerAB"/>
</dbReference>
<dbReference type="Pfam" id="PF03845">
    <property type="entry name" value="Spore_permease"/>
    <property type="match status" value="1"/>
</dbReference>
<evidence type="ECO:0000256" key="8">
    <source>
        <dbReference type="SAM" id="Phobius"/>
    </source>
</evidence>
<feature type="transmembrane region" description="Helical" evidence="8">
    <location>
        <begin position="85"/>
        <end position="108"/>
    </location>
</feature>
<feature type="transmembrane region" description="Helical" evidence="8">
    <location>
        <begin position="273"/>
        <end position="294"/>
    </location>
</feature>
<keyword evidence="7 8" id="KW-0472">Membrane</keyword>
<dbReference type="NCBIfam" id="TIGR00912">
    <property type="entry name" value="2A0309"/>
    <property type="match status" value="1"/>
</dbReference>
<feature type="transmembrane region" description="Helical" evidence="8">
    <location>
        <begin position="185"/>
        <end position="209"/>
    </location>
</feature>
<evidence type="ECO:0000256" key="3">
    <source>
        <dbReference type="ARBA" id="ARBA00022448"/>
    </source>
</evidence>
<dbReference type="AlphaFoldDB" id="A0A223KQ42"/>
<dbReference type="Proteomes" id="UP000215224">
    <property type="component" value="Chromosome"/>
</dbReference>
<dbReference type="PANTHER" id="PTHR34975:SF2">
    <property type="entry name" value="SPORE GERMINATION PROTEIN A2"/>
    <property type="match status" value="1"/>
</dbReference>
<gene>
    <name evidence="9" type="ORF">BC6307_09280</name>
</gene>
<dbReference type="EMBL" id="CP018866">
    <property type="protein sequence ID" value="AST91458.1"/>
    <property type="molecule type" value="Genomic_DNA"/>
</dbReference>
<name>A0A223KQ42_9BACI</name>
<feature type="transmembrane region" description="Helical" evidence="8">
    <location>
        <begin position="221"/>
        <end position="241"/>
    </location>
</feature>
<dbReference type="GO" id="GO:0009847">
    <property type="term" value="P:spore germination"/>
    <property type="evidence" value="ECO:0007669"/>
    <property type="project" value="InterPro"/>
</dbReference>
<dbReference type="Gene3D" id="1.20.1740.10">
    <property type="entry name" value="Amino acid/polyamine transporter I"/>
    <property type="match status" value="1"/>
</dbReference>
<keyword evidence="10" id="KW-1185">Reference proteome</keyword>
<dbReference type="GO" id="GO:0016020">
    <property type="term" value="C:membrane"/>
    <property type="evidence" value="ECO:0007669"/>
    <property type="project" value="UniProtKB-SubCell"/>
</dbReference>
<feature type="transmembrane region" description="Helical" evidence="8">
    <location>
        <begin position="120"/>
        <end position="137"/>
    </location>
</feature>
<keyword evidence="4" id="KW-0309">Germination</keyword>
<evidence type="ECO:0000313" key="9">
    <source>
        <dbReference type="EMBL" id="AST91458.1"/>
    </source>
</evidence>
<comment type="subcellular location">
    <subcellularLocation>
        <location evidence="1">Membrane</location>
        <topology evidence="1">Multi-pass membrane protein</topology>
    </subcellularLocation>
</comment>
<feature type="transmembrane region" description="Helical" evidence="8">
    <location>
        <begin position="43"/>
        <end position="65"/>
    </location>
</feature>
<evidence type="ECO:0000256" key="2">
    <source>
        <dbReference type="ARBA" id="ARBA00007998"/>
    </source>
</evidence>
<evidence type="ECO:0000256" key="5">
    <source>
        <dbReference type="ARBA" id="ARBA00022692"/>
    </source>
</evidence>